<feature type="site" description="Transition state stabilizer" evidence="13">
    <location>
        <position position="184"/>
    </location>
</feature>
<comment type="similarity">
    <text evidence="3 13">Belongs to the type-II 3-dehydroquinase family.</text>
</comment>
<evidence type="ECO:0000256" key="15">
    <source>
        <dbReference type="SAM" id="MobiDB-lite"/>
    </source>
</evidence>
<keyword evidence="8" id="KW-0808">Transferase</keyword>
<organism evidence="17 18">
    <name type="scientific">Thermophilibacter immobilis</name>
    <dbReference type="NCBI Taxonomy" id="2779519"/>
    <lineage>
        <taxon>Bacteria</taxon>
        <taxon>Bacillati</taxon>
        <taxon>Actinomycetota</taxon>
        <taxon>Coriobacteriia</taxon>
        <taxon>Coriobacteriales</taxon>
        <taxon>Atopobiaceae</taxon>
        <taxon>Thermophilibacter</taxon>
    </lineage>
</organism>
<dbReference type="SUPFAM" id="SSF52304">
    <property type="entry name" value="Type II 3-dehydroquinate dehydratase"/>
    <property type="match status" value="1"/>
</dbReference>
<dbReference type="InterPro" id="IPR001996">
    <property type="entry name" value="PTS_IIB_1"/>
</dbReference>
<dbReference type="InterPro" id="IPR036878">
    <property type="entry name" value="Glu_permease_IIB"/>
</dbReference>
<dbReference type="AlphaFoldDB" id="A0A7S7M6Y5"/>
<dbReference type="CDD" id="cd00466">
    <property type="entry name" value="DHQase_II"/>
    <property type="match status" value="1"/>
</dbReference>
<dbReference type="KEGG" id="tio:INP52_05525"/>
<dbReference type="InterPro" id="IPR018113">
    <property type="entry name" value="PTrfase_EIIB_Cys"/>
</dbReference>
<keyword evidence="10" id="KW-0418">Kinase</keyword>
<evidence type="ECO:0000256" key="1">
    <source>
        <dbReference type="ARBA" id="ARBA00001864"/>
    </source>
</evidence>
<dbReference type="InterPro" id="IPR001874">
    <property type="entry name" value="DHquinase_II"/>
</dbReference>
<feature type="active site" description="Proton donor" evidence="13">
    <location>
        <position position="267"/>
    </location>
</feature>
<dbReference type="GO" id="GO:0009401">
    <property type="term" value="P:phosphoenolpyruvate-dependent sugar phosphotransferase system"/>
    <property type="evidence" value="ECO:0007669"/>
    <property type="project" value="UniProtKB-KW"/>
</dbReference>
<dbReference type="GO" id="GO:0019631">
    <property type="term" value="P:quinate catabolic process"/>
    <property type="evidence" value="ECO:0007669"/>
    <property type="project" value="TreeGrafter"/>
</dbReference>
<dbReference type="NCBIfam" id="TIGR01088">
    <property type="entry name" value="aroQ"/>
    <property type="match status" value="1"/>
</dbReference>
<evidence type="ECO:0000256" key="7">
    <source>
        <dbReference type="ARBA" id="ARBA00022597"/>
    </source>
</evidence>
<evidence type="ECO:0000256" key="2">
    <source>
        <dbReference type="ARBA" id="ARBA00004902"/>
    </source>
</evidence>
<dbReference type="Gene3D" id="3.40.50.9100">
    <property type="entry name" value="Dehydroquinase, class II"/>
    <property type="match status" value="1"/>
</dbReference>
<dbReference type="GO" id="GO:0009423">
    <property type="term" value="P:chorismate biosynthetic process"/>
    <property type="evidence" value="ECO:0007669"/>
    <property type="project" value="UniProtKB-UniRule"/>
</dbReference>
<dbReference type="InterPro" id="IPR018509">
    <property type="entry name" value="DHquinase_II_CS"/>
</dbReference>
<dbReference type="SUPFAM" id="SSF55604">
    <property type="entry name" value="Glucose permease domain IIB"/>
    <property type="match status" value="1"/>
</dbReference>
<name>A0A7S7M6Y5_9ACTN</name>
<evidence type="ECO:0000256" key="8">
    <source>
        <dbReference type="ARBA" id="ARBA00022679"/>
    </source>
</evidence>
<dbReference type="Gene3D" id="3.30.1360.60">
    <property type="entry name" value="Glucose permease domain IIB"/>
    <property type="match status" value="1"/>
</dbReference>
<dbReference type="NCBIfam" id="NF003806">
    <property type="entry name" value="PRK05395.1-3"/>
    <property type="match status" value="1"/>
</dbReference>
<dbReference type="GO" id="GO:0016301">
    <property type="term" value="F:kinase activity"/>
    <property type="evidence" value="ECO:0007669"/>
    <property type="project" value="UniProtKB-KW"/>
</dbReference>
<dbReference type="NCBIfam" id="NF003805">
    <property type="entry name" value="PRK05395.1-2"/>
    <property type="match status" value="1"/>
</dbReference>
<dbReference type="HAMAP" id="MF_00169">
    <property type="entry name" value="AroQ"/>
    <property type="match status" value="1"/>
</dbReference>
<accession>A0A7S7M6Y5</accession>
<feature type="active site" description="Phosphocysteine intermediate; for EIIB activity" evidence="14">
    <location>
        <position position="24"/>
    </location>
</feature>
<dbReference type="InterPro" id="IPR036441">
    <property type="entry name" value="DHquinase_II_sf"/>
</dbReference>
<keyword evidence="13" id="KW-0028">Amino-acid biosynthesis</keyword>
<dbReference type="Pfam" id="PF01220">
    <property type="entry name" value="DHquinase_II"/>
    <property type="match status" value="1"/>
</dbReference>
<dbReference type="PANTHER" id="PTHR21272">
    <property type="entry name" value="CATABOLIC 3-DEHYDROQUINASE"/>
    <property type="match status" value="1"/>
</dbReference>
<evidence type="ECO:0000256" key="5">
    <source>
        <dbReference type="ARBA" id="ARBA00012060"/>
    </source>
</evidence>
<dbReference type="CDD" id="cd00212">
    <property type="entry name" value="PTS_IIB_glc"/>
    <property type="match status" value="1"/>
</dbReference>
<evidence type="ECO:0000256" key="10">
    <source>
        <dbReference type="ARBA" id="ARBA00022777"/>
    </source>
</evidence>
<feature type="binding site" evidence="13">
    <location>
        <position position="247"/>
    </location>
    <ligand>
        <name>substrate</name>
    </ligand>
</feature>
<dbReference type="Proteomes" id="UP000593735">
    <property type="component" value="Chromosome"/>
</dbReference>
<keyword evidence="11 13" id="KW-0057">Aromatic amino acid biosynthesis</keyword>
<evidence type="ECO:0000256" key="4">
    <source>
        <dbReference type="ARBA" id="ARBA00011193"/>
    </source>
</evidence>
<dbReference type="EMBL" id="CP063767">
    <property type="protein sequence ID" value="QOY59905.1"/>
    <property type="molecule type" value="Genomic_DNA"/>
</dbReference>
<keyword evidence="6" id="KW-0813">Transport</keyword>
<keyword evidence="9" id="KW-0598">Phosphotransferase system</keyword>
<dbReference type="PROSITE" id="PS01029">
    <property type="entry name" value="DEHYDROQUINASE_II"/>
    <property type="match status" value="1"/>
</dbReference>
<feature type="domain" description="PTS EIIB type-1" evidence="16">
    <location>
        <begin position="2"/>
        <end position="86"/>
    </location>
</feature>
<evidence type="ECO:0000313" key="17">
    <source>
        <dbReference type="EMBL" id="QOY59905.1"/>
    </source>
</evidence>
<comment type="subunit">
    <text evidence="4 13">Homododecamer.</text>
</comment>
<dbReference type="UniPathway" id="UPA00053">
    <property type="reaction ID" value="UER00086"/>
</dbReference>
<feature type="binding site" evidence="13">
    <location>
        <begin position="268"/>
        <end position="269"/>
    </location>
    <ligand>
        <name>substrate</name>
    </ligand>
</feature>
<gene>
    <name evidence="13 17" type="primary">aroQ</name>
    <name evidence="17" type="ORF">INP52_05525</name>
</gene>
<dbReference type="RefSeq" id="WP_194369783.1">
    <property type="nucleotide sequence ID" value="NZ_CP063767.1"/>
</dbReference>
<comment type="pathway">
    <text evidence="2 13">Metabolic intermediate biosynthesis; chorismate biosynthesis; chorismate from D-erythrose 4-phosphate and phosphoenolpyruvate: step 3/7.</text>
</comment>
<evidence type="ECO:0000256" key="6">
    <source>
        <dbReference type="ARBA" id="ARBA00022448"/>
    </source>
</evidence>
<keyword evidence="18" id="KW-1185">Reference proteome</keyword>
<dbReference type="Pfam" id="PF00367">
    <property type="entry name" value="PTS_EIIB"/>
    <property type="match status" value="1"/>
</dbReference>
<evidence type="ECO:0000256" key="13">
    <source>
        <dbReference type="HAMAP-Rule" id="MF_00169"/>
    </source>
</evidence>
<dbReference type="GO" id="GO:0003855">
    <property type="term" value="F:3-dehydroquinate dehydratase activity"/>
    <property type="evidence" value="ECO:0007669"/>
    <property type="project" value="UniProtKB-UniRule"/>
</dbReference>
<evidence type="ECO:0000313" key="18">
    <source>
        <dbReference type="Proteomes" id="UP000593735"/>
    </source>
</evidence>
<sequence length="312" mass="33574">MQQIAEEVLAAVGGKDNVRANDICMTRLRILTEDPSLVDTDMLSSARGVLGFVRRGTNGLEVVFGPGKAEAVQEALVGLTGIEPSDEVFDALRGAPASSLHVHIAPNPLRRAADAQRTGQQKATLQLAKDDETDVSELMSMLDKMGPASEKAPSDEPDASGDDGGLRARVLVINGPNINMLGIREPDIYGHDTYQALLKTCREAALEAGFSECSCFQSNHEGDLVDAIQDAYDDYDGIVINPGAYTHTSVAILDAAKAVALPMVEVHISKIDEREEFRQVSYIRAACFETIAGMGIEGYRRALFDLAKRIGL</sequence>
<dbReference type="PROSITE" id="PS51098">
    <property type="entry name" value="PTS_EIIB_TYPE_1"/>
    <property type="match status" value="1"/>
</dbReference>
<dbReference type="NCBIfam" id="NF003807">
    <property type="entry name" value="PRK05395.1-4"/>
    <property type="match status" value="1"/>
</dbReference>
<feature type="active site" description="Proton acceptor" evidence="13">
    <location>
        <position position="189"/>
    </location>
</feature>
<evidence type="ECO:0000256" key="14">
    <source>
        <dbReference type="PROSITE-ProRule" id="PRU00421"/>
    </source>
</evidence>
<reference evidence="17 18" key="1">
    <citation type="submission" date="2020-10" db="EMBL/GenBank/DDBJ databases">
        <title>Olsenella immobilis sp.nov., isolated from the mud in a fermentation cellar used for the production of Chinese strong-flavoured liquor.</title>
        <authorList>
            <person name="Lu L."/>
        </authorList>
    </citation>
    <scope>NUCLEOTIDE SEQUENCE [LARGE SCALE GENOMIC DNA]</scope>
    <source>
        <strain evidence="17 18">LZLJ-2</strain>
    </source>
</reference>
<dbReference type="PANTHER" id="PTHR21272:SF3">
    <property type="entry name" value="CATABOLIC 3-DEHYDROQUINASE"/>
    <property type="match status" value="1"/>
</dbReference>
<evidence type="ECO:0000256" key="3">
    <source>
        <dbReference type="ARBA" id="ARBA00011037"/>
    </source>
</evidence>
<proteinExistence type="inferred from homology"/>
<keyword evidence="12 13" id="KW-0456">Lyase</keyword>
<feature type="region of interest" description="Disordered" evidence="15">
    <location>
        <begin position="146"/>
        <end position="165"/>
    </location>
</feature>
<keyword evidence="7" id="KW-0762">Sugar transport</keyword>
<dbReference type="GO" id="GO:0008982">
    <property type="term" value="F:protein-N(PI)-phosphohistidine-sugar phosphotransferase activity"/>
    <property type="evidence" value="ECO:0007669"/>
    <property type="project" value="InterPro"/>
</dbReference>
<feature type="binding site" evidence="13">
    <location>
        <position position="241"/>
    </location>
    <ligand>
        <name>substrate</name>
    </ligand>
</feature>
<evidence type="ECO:0000259" key="16">
    <source>
        <dbReference type="PROSITE" id="PS51098"/>
    </source>
</evidence>
<comment type="function">
    <text evidence="13">Catalyzes a trans-dehydration via an enolate intermediate.</text>
</comment>
<comment type="catalytic activity">
    <reaction evidence="1 13">
        <text>3-dehydroquinate = 3-dehydroshikimate + H2O</text>
        <dbReference type="Rhea" id="RHEA:21096"/>
        <dbReference type="ChEBI" id="CHEBI:15377"/>
        <dbReference type="ChEBI" id="CHEBI:16630"/>
        <dbReference type="ChEBI" id="CHEBI:32364"/>
        <dbReference type="EC" id="4.2.1.10"/>
    </reaction>
</comment>
<dbReference type="EC" id="4.2.1.10" evidence="5 13"/>
<feature type="binding site" evidence="13">
    <location>
        <position position="254"/>
    </location>
    <ligand>
        <name>substrate</name>
    </ligand>
</feature>
<dbReference type="GO" id="GO:0009073">
    <property type="term" value="P:aromatic amino acid family biosynthetic process"/>
    <property type="evidence" value="ECO:0007669"/>
    <property type="project" value="UniProtKB-KW"/>
</dbReference>
<feature type="binding site" evidence="13">
    <location>
        <position position="278"/>
    </location>
    <ligand>
        <name>substrate</name>
    </ligand>
</feature>
<protein>
    <recommendedName>
        <fullName evidence="5 13">3-dehydroquinate dehydratase</fullName>
        <shortName evidence="13">3-dehydroquinase</shortName>
        <ecNumber evidence="5 13">4.2.1.10</ecNumber>
    </recommendedName>
    <alternativeName>
        <fullName evidence="13">Type II DHQase</fullName>
    </alternativeName>
</protein>
<evidence type="ECO:0000256" key="9">
    <source>
        <dbReference type="ARBA" id="ARBA00022683"/>
    </source>
</evidence>
<evidence type="ECO:0000256" key="11">
    <source>
        <dbReference type="ARBA" id="ARBA00023141"/>
    </source>
</evidence>
<dbReference type="GO" id="GO:0008652">
    <property type="term" value="P:amino acid biosynthetic process"/>
    <property type="evidence" value="ECO:0007669"/>
    <property type="project" value="UniProtKB-KW"/>
</dbReference>
<evidence type="ECO:0000256" key="12">
    <source>
        <dbReference type="ARBA" id="ARBA00023239"/>
    </source>
</evidence>